<evidence type="ECO:0000256" key="9">
    <source>
        <dbReference type="ARBA" id="ARBA00040047"/>
    </source>
</evidence>
<dbReference type="EMBL" id="CAJNOQ010005190">
    <property type="protein sequence ID" value="CAF1089509.1"/>
    <property type="molecule type" value="Genomic_DNA"/>
</dbReference>
<keyword evidence="8" id="KW-0472">Membrane</keyword>
<dbReference type="Proteomes" id="UP000681722">
    <property type="component" value="Unassembled WGS sequence"/>
</dbReference>
<gene>
    <name evidence="13" type="ORF">GPM918_LOCUS18184</name>
    <name evidence="14" type="ORF">SRO942_LOCUS18181</name>
</gene>
<dbReference type="GO" id="GO:0016192">
    <property type="term" value="P:vesicle-mediated transport"/>
    <property type="evidence" value="ECO:0007669"/>
    <property type="project" value="UniProtKB-KW"/>
</dbReference>
<evidence type="ECO:0000256" key="2">
    <source>
        <dbReference type="ARBA" id="ARBA00010050"/>
    </source>
</evidence>
<dbReference type="InterPro" id="IPR011990">
    <property type="entry name" value="TPR-like_helical_dom_sf"/>
</dbReference>
<keyword evidence="4 11" id="KW-0853">WD repeat</keyword>
<name>A0A814N8X6_9BILA</name>
<keyword evidence="5" id="KW-0677">Repeat</keyword>
<dbReference type="InterPro" id="IPR019775">
    <property type="entry name" value="WD40_repeat_CS"/>
</dbReference>
<dbReference type="InterPro" id="IPR015943">
    <property type="entry name" value="WD40/YVTN_repeat-like_dom_sf"/>
</dbReference>
<dbReference type="GO" id="GO:0031201">
    <property type="term" value="C:SNARE complex"/>
    <property type="evidence" value="ECO:0007669"/>
    <property type="project" value="TreeGrafter"/>
</dbReference>
<dbReference type="Pfam" id="PF14938">
    <property type="entry name" value="SNAP"/>
    <property type="match status" value="1"/>
</dbReference>
<evidence type="ECO:0000313" key="15">
    <source>
        <dbReference type="Proteomes" id="UP000663829"/>
    </source>
</evidence>
<feature type="compositionally biased region" description="Low complexity" evidence="12">
    <location>
        <begin position="405"/>
        <end position="414"/>
    </location>
</feature>
<dbReference type="PANTHER" id="PTHR13768:SF2">
    <property type="entry name" value="GAMMA-SOLUBLE NSF ATTACHMENT PROTEIN"/>
    <property type="match status" value="1"/>
</dbReference>
<protein>
    <recommendedName>
        <fullName evidence="9">Gamma-soluble NSF attachment protein</fullName>
    </recommendedName>
    <alternativeName>
        <fullName evidence="10">N-ethylmaleimide-sensitive factor attachment protein gamma</fullName>
    </alternativeName>
</protein>
<dbReference type="PROSITE" id="PS50082">
    <property type="entry name" value="WD_REPEATS_2"/>
    <property type="match status" value="1"/>
</dbReference>
<dbReference type="EMBL" id="CAJOBC010005190">
    <property type="protein sequence ID" value="CAF3855023.1"/>
    <property type="molecule type" value="Genomic_DNA"/>
</dbReference>
<dbReference type="GO" id="GO:0006886">
    <property type="term" value="P:intracellular protein transport"/>
    <property type="evidence" value="ECO:0007669"/>
    <property type="project" value="InterPro"/>
</dbReference>
<sequence>IQKPSLCMNSVPGFLLTSSFDETLKIWDIDNGQVSYIAERKFQSGQINTCLVNPDYPFTFAFGGHAKGVTIWDCTENADVRSRFGSRTKFEVVEIDEVLQSAKVTADETPIKEAEEHVRQADKYLKTSLTKWKPDLDSAINELEKATTCYRVADAYDKCLEISLRNSELQLKKGSTFFAAKSYEQAATCAQQLNDLTQAAKYFDKAGQLLSEGQRDSAAILYERSAPIFQNFDRSIAIDFYAKGARIAEVDDKTHQASDLYEKAALQSIRVQPQNFPQTSELLEKCSDILAKMERYDRLNRVLLYRILIKLFMDDFVAAKNLFDHFYQEYPTFAEWEETQNIHTLIESFEQDDPDSISQNCQIPFFMAIDNEFVRLLKKWIIPKAKLQDGAAVTSSNSGGDHFRTSQTTTTTSSVKPIQLDDDDDLR</sequence>
<evidence type="ECO:0000256" key="12">
    <source>
        <dbReference type="SAM" id="MobiDB-lite"/>
    </source>
</evidence>
<evidence type="ECO:0000256" key="10">
    <source>
        <dbReference type="ARBA" id="ARBA00042485"/>
    </source>
</evidence>
<accession>A0A814N8X6</accession>
<dbReference type="GO" id="GO:0019905">
    <property type="term" value="F:syntaxin binding"/>
    <property type="evidence" value="ECO:0007669"/>
    <property type="project" value="TreeGrafter"/>
</dbReference>
<keyword evidence="15" id="KW-1185">Reference proteome</keyword>
<dbReference type="GO" id="GO:0005483">
    <property type="term" value="F:soluble NSF attachment protein activity"/>
    <property type="evidence" value="ECO:0007669"/>
    <property type="project" value="TreeGrafter"/>
</dbReference>
<evidence type="ECO:0000256" key="8">
    <source>
        <dbReference type="ARBA" id="ARBA00023136"/>
    </source>
</evidence>
<comment type="caution">
    <text evidence="13">The sequence shown here is derived from an EMBL/GenBank/DDBJ whole genome shotgun (WGS) entry which is preliminary data.</text>
</comment>
<dbReference type="SUPFAM" id="SSF50978">
    <property type="entry name" value="WD40 repeat-like"/>
    <property type="match status" value="1"/>
</dbReference>
<evidence type="ECO:0000256" key="11">
    <source>
        <dbReference type="PROSITE-ProRule" id="PRU00221"/>
    </source>
</evidence>
<dbReference type="GO" id="GO:0005774">
    <property type="term" value="C:vacuolar membrane"/>
    <property type="evidence" value="ECO:0007669"/>
    <property type="project" value="TreeGrafter"/>
</dbReference>
<evidence type="ECO:0000313" key="13">
    <source>
        <dbReference type="EMBL" id="CAF1089509.1"/>
    </source>
</evidence>
<dbReference type="OrthoDB" id="26569at2759"/>
<keyword evidence="3" id="KW-0813">Transport</keyword>
<dbReference type="Gene3D" id="2.130.10.10">
    <property type="entry name" value="YVTN repeat-like/Quinoprotein amine dehydrogenase"/>
    <property type="match status" value="1"/>
</dbReference>
<keyword evidence="6" id="KW-0931">ER-Golgi transport</keyword>
<reference evidence="13" key="1">
    <citation type="submission" date="2021-02" db="EMBL/GenBank/DDBJ databases">
        <authorList>
            <person name="Nowell W R."/>
        </authorList>
    </citation>
    <scope>NUCLEOTIDE SEQUENCE</scope>
</reference>
<dbReference type="PROSITE" id="PS00678">
    <property type="entry name" value="WD_REPEATS_1"/>
    <property type="match status" value="1"/>
</dbReference>
<proteinExistence type="inferred from homology"/>
<dbReference type="InterPro" id="IPR001680">
    <property type="entry name" value="WD40_rpt"/>
</dbReference>
<dbReference type="InterPro" id="IPR000744">
    <property type="entry name" value="NSF_attach"/>
</dbReference>
<evidence type="ECO:0000256" key="5">
    <source>
        <dbReference type="ARBA" id="ARBA00022737"/>
    </source>
</evidence>
<dbReference type="Gene3D" id="1.25.40.10">
    <property type="entry name" value="Tetratricopeptide repeat domain"/>
    <property type="match status" value="1"/>
</dbReference>
<dbReference type="InterPro" id="IPR036322">
    <property type="entry name" value="WD40_repeat_dom_sf"/>
</dbReference>
<feature type="non-terminal residue" evidence="13">
    <location>
        <position position="427"/>
    </location>
</feature>
<evidence type="ECO:0000256" key="3">
    <source>
        <dbReference type="ARBA" id="ARBA00022448"/>
    </source>
</evidence>
<evidence type="ECO:0000313" key="14">
    <source>
        <dbReference type="EMBL" id="CAF3855023.1"/>
    </source>
</evidence>
<feature type="region of interest" description="Disordered" evidence="12">
    <location>
        <begin position="391"/>
        <end position="427"/>
    </location>
</feature>
<evidence type="ECO:0000256" key="6">
    <source>
        <dbReference type="ARBA" id="ARBA00022892"/>
    </source>
</evidence>
<evidence type="ECO:0000256" key="7">
    <source>
        <dbReference type="ARBA" id="ARBA00022927"/>
    </source>
</evidence>
<organism evidence="13 15">
    <name type="scientific">Didymodactylos carnosus</name>
    <dbReference type="NCBI Taxonomy" id="1234261"/>
    <lineage>
        <taxon>Eukaryota</taxon>
        <taxon>Metazoa</taxon>
        <taxon>Spiralia</taxon>
        <taxon>Gnathifera</taxon>
        <taxon>Rotifera</taxon>
        <taxon>Eurotatoria</taxon>
        <taxon>Bdelloidea</taxon>
        <taxon>Philodinida</taxon>
        <taxon>Philodinidae</taxon>
        <taxon>Didymodactylos</taxon>
    </lineage>
</organism>
<evidence type="ECO:0000256" key="4">
    <source>
        <dbReference type="ARBA" id="ARBA00022574"/>
    </source>
</evidence>
<dbReference type="Proteomes" id="UP000663829">
    <property type="component" value="Unassembled WGS sequence"/>
</dbReference>
<dbReference type="AlphaFoldDB" id="A0A814N8X6"/>
<dbReference type="PANTHER" id="PTHR13768">
    <property type="entry name" value="SOLUBLE NSF ATTACHMENT PROTEIN SNAP"/>
    <property type="match status" value="1"/>
</dbReference>
<evidence type="ECO:0000256" key="1">
    <source>
        <dbReference type="ARBA" id="ARBA00004170"/>
    </source>
</evidence>
<feature type="repeat" description="WD" evidence="11">
    <location>
        <begin position="14"/>
        <end position="37"/>
    </location>
</feature>
<comment type="similarity">
    <text evidence="2">Belongs to the SNAP family.</text>
</comment>
<comment type="subcellular location">
    <subcellularLocation>
        <location evidence="1">Membrane</location>
        <topology evidence="1">Peripheral membrane protein</topology>
    </subcellularLocation>
</comment>
<keyword evidence="7" id="KW-0653">Protein transport</keyword>
<dbReference type="SUPFAM" id="SSF48452">
    <property type="entry name" value="TPR-like"/>
    <property type="match status" value="1"/>
</dbReference>